<comment type="caution">
    <text evidence="1">The sequence shown here is derived from an EMBL/GenBank/DDBJ whole genome shotgun (WGS) entry which is preliminary data.</text>
</comment>
<accession>A0ABR5ND57</accession>
<gene>
    <name evidence="1" type="ORF">AN963_06800</name>
</gene>
<evidence type="ECO:0008006" key="3">
    <source>
        <dbReference type="Google" id="ProtNLM"/>
    </source>
</evidence>
<dbReference type="Proteomes" id="UP000051063">
    <property type="component" value="Unassembled WGS sequence"/>
</dbReference>
<dbReference type="EMBL" id="LJJB01000007">
    <property type="protein sequence ID" value="KQL49452.1"/>
    <property type="molecule type" value="Genomic_DNA"/>
</dbReference>
<name>A0ABR5ND57_BRECH</name>
<dbReference type="SUPFAM" id="SSF56059">
    <property type="entry name" value="Glutathione synthetase ATP-binding domain-like"/>
    <property type="match status" value="1"/>
</dbReference>
<dbReference type="Gene3D" id="3.30.470.20">
    <property type="entry name" value="ATP-grasp fold, B domain"/>
    <property type="match status" value="1"/>
</dbReference>
<evidence type="ECO:0000313" key="1">
    <source>
        <dbReference type="EMBL" id="KQL49452.1"/>
    </source>
</evidence>
<organism evidence="1 2">
    <name type="scientific">Brevibacillus choshinensis</name>
    <dbReference type="NCBI Taxonomy" id="54911"/>
    <lineage>
        <taxon>Bacteria</taxon>
        <taxon>Bacillati</taxon>
        <taxon>Bacillota</taxon>
        <taxon>Bacilli</taxon>
        <taxon>Bacillales</taxon>
        <taxon>Paenibacillaceae</taxon>
        <taxon>Brevibacillus</taxon>
    </lineage>
</organism>
<protein>
    <recommendedName>
        <fullName evidence="3">ATP-grasp domain-containing protein</fullName>
    </recommendedName>
</protein>
<sequence>MPVPYNSSKWALHKYYSRSSNLRNYLPPTAILSKKTLSSFLSRYSSVYIKPDREHTGTGIIRAWKKGGRYSFVKVKGKEKYSRSVIGLYKRIRQSNGSGRHIIQKTIPLAKVNGRRFDIRVMMMRNASGNWEYAAMLAKVAGKGSIISNVRRGGGYALKVESALAHSLSKKKSAEVKQRLIRLGYQISNHFNHFKSRSQLGIDFAVDESGRIYLIEVNHEFPSHVLFLRLKDKSYFHNIRRLARAYKKRK</sequence>
<proteinExistence type="predicted"/>
<dbReference type="InterPro" id="IPR026838">
    <property type="entry name" value="YheC/D"/>
</dbReference>
<keyword evidence="2" id="KW-1185">Reference proteome</keyword>
<dbReference type="Pfam" id="PF14398">
    <property type="entry name" value="ATPgrasp_YheCD"/>
    <property type="match status" value="1"/>
</dbReference>
<dbReference type="RefSeq" id="WP_055743753.1">
    <property type="nucleotide sequence ID" value="NZ_LJJB01000007.1"/>
</dbReference>
<evidence type="ECO:0000313" key="2">
    <source>
        <dbReference type="Proteomes" id="UP000051063"/>
    </source>
</evidence>
<reference evidence="1 2" key="1">
    <citation type="submission" date="2015-09" db="EMBL/GenBank/DDBJ databases">
        <title>Genome sequencing project for genomic taxonomy and phylogenomics of Bacillus-like bacteria.</title>
        <authorList>
            <person name="Liu B."/>
            <person name="Wang J."/>
            <person name="Zhu Y."/>
            <person name="Liu G."/>
            <person name="Chen Q."/>
            <person name="Chen Z."/>
            <person name="Lan J."/>
            <person name="Che J."/>
            <person name="Ge C."/>
            <person name="Shi H."/>
            <person name="Pan Z."/>
            <person name="Liu X."/>
        </authorList>
    </citation>
    <scope>NUCLEOTIDE SEQUENCE [LARGE SCALE GENOMIC DNA]</scope>
    <source>
        <strain evidence="1 2">DSM 8552</strain>
    </source>
</reference>